<dbReference type="PROSITE" id="PS50297">
    <property type="entry name" value="ANK_REP_REGION"/>
    <property type="match status" value="1"/>
</dbReference>
<dbReference type="Proteomes" id="UP000789595">
    <property type="component" value="Unassembled WGS sequence"/>
</dbReference>
<evidence type="ECO:0000256" key="4">
    <source>
        <dbReference type="SAM" id="MobiDB-lite"/>
    </source>
</evidence>
<dbReference type="InterPro" id="IPR036770">
    <property type="entry name" value="Ankyrin_rpt-contain_sf"/>
</dbReference>
<dbReference type="SMART" id="SM00248">
    <property type="entry name" value="ANK"/>
    <property type="match status" value="2"/>
</dbReference>
<evidence type="ECO:0000313" key="5">
    <source>
        <dbReference type="EMBL" id="CAE0685145.1"/>
    </source>
</evidence>
<evidence type="ECO:0000313" key="6">
    <source>
        <dbReference type="EMBL" id="CAH0367384.1"/>
    </source>
</evidence>
<dbReference type="Pfam" id="PF00023">
    <property type="entry name" value="Ank"/>
    <property type="match status" value="1"/>
</dbReference>
<dbReference type="PROSITE" id="PS50088">
    <property type="entry name" value="ANK_REPEAT"/>
    <property type="match status" value="1"/>
</dbReference>
<evidence type="ECO:0000256" key="2">
    <source>
        <dbReference type="ARBA" id="ARBA00023043"/>
    </source>
</evidence>
<dbReference type="PANTHER" id="PTHR24201:SF15">
    <property type="entry name" value="ANKYRIN REPEAT DOMAIN-CONTAINING PROTEIN 66"/>
    <property type="match status" value="1"/>
</dbReference>
<organism evidence="5">
    <name type="scientific">Pelagomonas calceolata</name>
    <dbReference type="NCBI Taxonomy" id="35677"/>
    <lineage>
        <taxon>Eukaryota</taxon>
        <taxon>Sar</taxon>
        <taxon>Stramenopiles</taxon>
        <taxon>Ochrophyta</taxon>
        <taxon>Pelagophyceae</taxon>
        <taxon>Pelagomonadales</taxon>
        <taxon>Pelagomonadaceae</taxon>
        <taxon>Pelagomonas</taxon>
    </lineage>
</organism>
<reference evidence="6" key="2">
    <citation type="submission" date="2021-11" db="EMBL/GenBank/DDBJ databases">
        <authorList>
            <consortium name="Genoscope - CEA"/>
            <person name="William W."/>
        </authorList>
    </citation>
    <scope>NUCLEOTIDE SEQUENCE</scope>
</reference>
<proteinExistence type="predicted"/>
<keyword evidence="2 3" id="KW-0040">ANK repeat</keyword>
<protein>
    <submittedName>
        <fullName evidence="5">Uncharacterized protein</fullName>
    </submittedName>
</protein>
<dbReference type="InterPro" id="IPR002110">
    <property type="entry name" value="Ankyrin_rpt"/>
</dbReference>
<feature type="region of interest" description="Disordered" evidence="4">
    <location>
        <begin position="584"/>
        <end position="611"/>
    </location>
</feature>
<dbReference type="AlphaFoldDB" id="A0A7S3ZJJ5"/>
<dbReference type="EMBL" id="HBIW01000690">
    <property type="protein sequence ID" value="CAE0685145.1"/>
    <property type="molecule type" value="Transcribed_RNA"/>
</dbReference>
<dbReference type="OrthoDB" id="539213at2759"/>
<dbReference type="SUPFAM" id="SSF48403">
    <property type="entry name" value="Ankyrin repeat"/>
    <property type="match status" value="1"/>
</dbReference>
<dbReference type="InterPro" id="IPR050776">
    <property type="entry name" value="Ank_Repeat/CDKN_Inhibitor"/>
</dbReference>
<evidence type="ECO:0000313" key="7">
    <source>
        <dbReference type="Proteomes" id="UP000789595"/>
    </source>
</evidence>
<evidence type="ECO:0000256" key="1">
    <source>
        <dbReference type="ARBA" id="ARBA00022737"/>
    </source>
</evidence>
<keyword evidence="1" id="KW-0677">Repeat</keyword>
<name>A0A7S3ZJJ5_9STRA</name>
<dbReference type="PANTHER" id="PTHR24201">
    <property type="entry name" value="ANK_REP_REGION DOMAIN-CONTAINING PROTEIN"/>
    <property type="match status" value="1"/>
</dbReference>
<reference evidence="5" key="1">
    <citation type="submission" date="2021-01" db="EMBL/GenBank/DDBJ databases">
        <authorList>
            <person name="Corre E."/>
            <person name="Pelletier E."/>
            <person name="Niang G."/>
            <person name="Scheremetjew M."/>
            <person name="Finn R."/>
            <person name="Kale V."/>
            <person name="Holt S."/>
            <person name="Cochrane G."/>
            <person name="Meng A."/>
            <person name="Brown T."/>
            <person name="Cohen L."/>
        </authorList>
    </citation>
    <scope>NUCLEOTIDE SEQUENCE</scope>
    <source>
        <strain evidence="5">CCMP1756</strain>
    </source>
</reference>
<gene>
    <name evidence="5" type="ORF">PCAL00307_LOCUS579</name>
    <name evidence="6" type="ORF">PECAL_2P04010</name>
</gene>
<dbReference type="Gene3D" id="1.25.40.20">
    <property type="entry name" value="Ankyrin repeat-containing domain"/>
    <property type="match status" value="1"/>
</dbReference>
<accession>A0A7S3ZJJ5</accession>
<keyword evidence="7" id="KW-1185">Reference proteome</keyword>
<evidence type="ECO:0000256" key="3">
    <source>
        <dbReference type="PROSITE-ProRule" id="PRU00023"/>
    </source>
</evidence>
<sequence length="835" mass="93414">MARAPPSQRMAAVPEDDDKTLQWGLVDFLGRYHKHAIASDFPVPGSAVSRDELREAQYKGRIDGIRDRVNGIQARKGESVQEKVRHETFALKALIQKRVGSTLDRVGATLEEIDREVEAFDAEQGRSRIAKYIEEAVIEPPKPPAGDGEFDDDGELAGTTEGEIAWNVSCKTQEFLKDRKELHDWWDAVRAGDSERLRILFLAGFTRPDQWDPLEPAIQTVALELAVRRGDAAMVELLLEFGADPNKKNAGGFGPIQSSWQFWGPTHAADRMTQRDEGRRLSALADERRTVDMLVMLLASGADANTLSPENRKCVLMEAVKRGPVQAVCALLQYGADESLPDINRVSPLTVAQDQVSADRVNAALLGPERAKWRRVNPERKEILRILKSWPSLQKEQRDDEFFGTWDTWLKRVEEVDKKLRAVPRDLRESASAQRVAEDAALDVCHRQLATSQKVRAFGTPFWAYDPVRRTLCCGPYTKRERDERAAMSARFDEGTTALARAHAAAPPQLDKRRASGDYTRGKGLPANRGASALLPLAVPLDKYLLREATARDAGFLEVRDKSTPEEQARQEALNRQRERLLAKRADDRHRARQRALEEAKATKEAERSSLMAEAQKNLTRVSGKTANMASIFGTRTERRRTAAARAVAGSGLNEKEIEKGCTLSVLLTEQRTRTAKERHMATRVDHVRDELKALKAYGRLGRAKARLGEANTLTSDDFLDDAGGGNVLLAVGARRKRRARLERRFNQASDLPPEREARRFAEAPPVQALAPLEKVHSSYPWDVQWPPDAADKVSEATRNDLARVSSIVATTEEAVNLQQRPLHPDMVVKEVVEW</sequence>
<dbReference type="EMBL" id="CAKKNE010000002">
    <property type="protein sequence ID" value="CAH0367384.1"/>
    <property type="molecule type" value="Genomic_DNA"/>
</dbReference>
<feature type="repeat" description="ANK" evidence="3">
    <location>
        <begin position="218"/>
        <end position="250"/>
    </location>
</feature>
<feature type="compositionally biased region" description="Basic and acidic residues" evidence="4">
    <location>
        <begin position="584"/>
        <end position="608"/>
    </location>
</feature>